<keyword evidence="3" id="KW-1185">Reference proteome</keyword>
<reference evidence="2" key="1">
    <citation type="submission" date="2020-07" db="EMBL/GenBank/DDBJ databases">
        <title>Draft Genome Sequence of a Deep-Sea Yeast, Naganishia (Cryptococcus) liquefaciens strain N6.</title>
        <authorList>
            <person name="Han Y.W."/>
            <person name="Kajitani R."/>
            <person name="Morimoto H."/>
            <person name="Parhat M."/>
            <person name="Tsubouchi H."/>
            <person name="Bakenova O."/>
            <person name="Ogata M."/>
            <person name="Argunhan B."/>
            <person name="Aoki R."/>
            <person name="Kajiwara S."/>
            <person name="Itoh T."/>
            <person name="Iwasaki H."/>
        </authorList>
    </citation>
    <scope>NUCLEOTIDE SEQUENCE</scope>
    <source>
        <strain evidence="2">N6</strain>
    </source>
</reference>
<dbReference type="AlphaFoldDB" id="A0A8H3TV20"/>
<dbReference type="SUPFAM" id="SSF53335">
    <property type="entry name" value="S-adenosyl-L-methionine-dependent methyltransferases"/>
    <property type="match status" value="1"/>
</dbReference>
<dbReference type="OrthoDB" id="10253390at2759"/>
<proteinExistence type="predicted"/>
<dbReference type="Gene3D" id="3.40.50.150">
    <property type="entry name" value="Vaccinia Virus protein VP39"/>
    <property type="match status" value="1"/>
</dbReference>
<sequence>MQSTLEGKSQQLPDSSRTFFSILAIVSTAISVLAWQSRLARSVFKFAWICFLKPVRGGSQRERLDSFYAGQADVYDDTRGGLLKGRDTLLQLVASHLKTQGKVNRHSRADGPKIWIDIGGGTGWNIETMDDYIPISSFDAVYLIDLCEPLLKIARKRFAAKGWKNVHCLHQDASKFVLPDWQDGEIPTRGQVSLVTMSYSLSMIPTFHETLDRIQRVLEPEHGMIGVVDFYAGRESELAVKGGKDTSSLNLDTGLINSWFWTTWFSFDHVYLHSSRRNYLQHRFEPIKILNARNGFILPRLVKIPYYIYLGRSEPSFTNTSAADQGLEGTDGFRIVNGLLTPESPFSSGSKKDLSDLMMPDMSIGESAWSNLISKEEETKSLVKRKSSMSTALRQWRLPYALQRVHKQFRTHIYGWTWEDPQCDIDRLNIKDGDSLLCITSAGDNVLHYAIKADVEIHSVDMNPCQGHILELKLAASQALEYHDFWHIFGEGKHARFEKLLDNKIAPYLSVQAYSYWKTNADQFSSNFFLRGYSGWAIRLARAAFKIAGVSKDVKKMITANSTAEQDQIWKKKLRPIMLNPAMKLILGSGFFCWNALGVPRNQLNCLLEDGDIADFISATLDPVPALANMKTGAYHYFLCLNGKYTRASCPLYLTPEGFADLKARNGQRTTGIKMHTDTILNVLCGLHSESLTKIIVMDSLDWFDPIPDSRPLPKTRRPEEDVTPEVELEHLRSELDYEILEMKRVLKVGGQAVWRSAGKYPWYRKRFEKAGFKVEAVDIRENGEAIDRVNMYASLWRAEKLA</sequence>
<dbReference type="InterPro" id="IPR029063">
    <property type="entry name" value="SAM-dependent_MTases_sf"/>
</dbReference>
<keyword evidence="1" id="KW-0812">Transmembrane</keyword>
<protein>
    <recommendedName>
        <fullName evidence="4">Methyltransferase domain-containing protein</fullName>
    </recommendedName>
</protein>
<keyword evidence="1" id="KW-0472">Membrane</keyword>
<accession>A0A8H3TV20</accession>
<dbReference type="CDD" id="cd02440">
    <property type="entry name" value="AdoMet_MTases"/>
    <property type="match status" value="1"/>
</dbReference>
<evidence type="ECO:0000313" key="3">
    <source>
        <dbReference type="Proteomes" id="UP000620104"/>
    </source>
</evidence>
<dbReference type="Pfam" id="PF13489">
    <property type="entry name" value="Methyltransf_23"/>
    <property type="match status" value="1"/>
</dbReference>
<dbReference type="EMBL" id="BLZA01000019">
    <property type="protein sequence ID" value="GHJ86674.1"/>
    <property type="molecule type" value="Genomic_DNA"/>
</dbReference>
<dbReference type="Proteomes" id="UP000620104">
    <property type="component" value="Unassembled WGS sequence"/>
</dbReference>
<evidence type="ECO:0000313" key="2">
    <source>
        <dbReference type="EMBL" id="GHJ86674.1"/>
    </source>
</evidence>
<comment type="caution">
    <text evidence="2">The sequence shown here is derived from an EMBL/GenBank/DDBJ whole genome shotgun (WGS) entry which is preliminary data.</text>
</comment>
<dbReference type="PANTHER" id="PTHR47473">
    <property type="entry name" value="BTA1P"/>
    <property type="match status" value="1"/>
</dbReference>
<keyword evidence="1" id="KW-1133">Transmembrane helix</keyword>
<feature type="transmembrane region" description="Helical" evidence="1">
    <location>
        <begin position="18"/>
        <end position="35"/>
    </location>
</feature>
<gene>
    <name evidence="2" type="ORF">NliqN6_3076</name>
</gene>
<dbReference type="InterPro" id="IPR021829">
    <property type="entry name" value="DUF3419"/>
</dbReference>
<evidence type="ECO:0008006" key="4">
    <source>
        <dbReference type="Google" id="ProtNLM"/>
    </source>
</evidence>
<organism evidence="2 3">
    <name type="scientific">Naganishia liquefaciens</name>
    <dbReference type="NCBI Taxonomy" id="104408"/>
    <lineage>
        <taxon>Eukaryota</taxon>
        <taxon>Fungi</taxon>
        <taxon>Dikarya</taxon>
        <taxon>Basidiomycota</taxon>
        <taxon>Agaricomycotina</taxon>
        <taxon>Tremellomycetes</taxon>
        <taxon>Filobasidiales</taxon>
        <taxon>Filobasidiaceae</taxon>
        <taxon>Naganishia</taxon>
    </lineage>
</organism>
<evidence type="ECO:0000256" key="1">
    <source>
        <dbReference type="SAM" id="Phobius"/>
    </source>
</evidence>
<dbReference type="Pfam" id="PF11899">
    <property type="entry name" value="DUF3419"/>
    <property type="match status" value="1"/>
</dbReference>
<dbReference type="PANTHER" id="PTHR47473:SF1">
    <property type="entry name" value="METHYLTRANSFERASE DOMAIN-CONTAINING PROTEIN"/>
    <property type="match status" value="1"/>
</dbReference>
<name>A0A8H3TV20_9TREE</name>